<dbReference type="InterPro" id="IPR036966">
    <property type="entry name" value="CBM3_sf"/>
</dbReference>
<evidence type="ECO:0000256" key="1">
    <source>
        <dbReference type="SAM" id="SignalP"/>
    </source>
</evidence>
<proteinExistence type="predicted"/>
<sequence length="816" mass="92542">MKKMIFILLTLLSWAELAFASSVYFLDEQVGNDTILGMQIRIENDAGRLLRNVKIRYIFQKDREEEMVVESSHLETSKYHLSLLNDTLGYIEISMDSIPEGFYPKDSGIGVKIHYQSLRLLNKTKDPSYLKSSEFVKNPKILFYEDMYQATDQISVNMQKNISANTNSLNSDPYPWKTRNYQSDEVGFIYEEKDGVLQIDPTATILAFQGINVDLWKERPVERIRARKDTRLLNLSYMHNLKESGWDVSHVDSLKMDSKESLRCWAISAEIINHFYGGNITQDEIVFAVQFKKSEPLWSPLANYGADSVKIDKSLKFVLNSDNVLRYEGTPSYQIVKREIDAGRLILVGIYQHVMVIHGYVGDESNYAFLYAFGDNEGTESNSVIKDSPIEFYYLMENAPTSVRMTDYRIHYDSDSDGLVNFDEEERFGTDPFNADSDGDGIDDKRGVYSYAYNANSPCSNCDAAYDLQYMSDKDKDGVRAEMDADDNGDGIIDGLQRFSDDTLKLMAVPVDYTLFARDHLTLNDGVQCFNSVLENESFCKIASAGGNAFQYIEDPEVVSLGVDSHVGNVDAYFRSYSNGIVKMRNRSVIHGDVGLFAKSSLPEVGDVVDTVTAGKFMSRQQASEIQGRVELKYVRDWKLNYLFTLPNISKVVYSSKKEVSAGETFYFSNGMAYDTLKIDNGATLVFEPGEMFVRGLLQLEPGAVIEFSNPGVKTILNVDGKLNWKTSSNRPLEDMNYWNSVASGFMLVLHKSGTIYIEGDLCGTLYAPLAKIIIGQTKKIYYGRILAKDIVVHQRTKIFRVDFNPKENFIYAWRN</sequence>
<evidence type="ECO:0000313" key="2">
    <source>
        <dbReference type="EMBL" id="SJZ36074.1"/>
    </source>
</evidence>
<dbReference type="GO" id="GO:0005975">
    <property type="term" value="P:carbohydrate metabolic process"/>
    <property type="evidence" value="ECO:0007669"/>
    <property type="project" value="InterPro"/>
</dbReference>
<feature type="signal peptide" evidence="1">
    <location>
        <begin position="1"/>
        <end position="20"/>
    </location>
</feature>
<evidence type="ECO:0000313" key="3">
    <source>
        <dbReference type="Proteomes" id="UP000190449"/>
    </source>
</evidence>
<dbReference type="AlphaFoldDB" id="A0A1T4K0Z6"/>
<dbReference type="EMBL" id="FUWU01000003">
    <property type="protein sequence ID" value="SJZ36074.1"/>
    <property type="molecule type" value="Genomic_DNA"/>
</dbReference>
<organism evidence="2 3">
    <name type="scientific">Fibrobacter intestinalis</name>
    <dbReference type="NCBI Taxonomy" id="28122"/>
    <lineage>
        <taxon>Bacteria</taxon>
        <taxon>Pseudomonadati</taxon>
        <taxon>Fibrobacterota</taxon>
        <taxon>Fibrobacteria</taxon>
        <taxon>Fibrobacterales</taxon>
        <taxon>Fibrobacteraceae</taxon>
        <taxon>Fibrobacter</taxon>
    </lineage>
</organism>
<dbReference type="RefSeq" id="WP_143394459.1">
    <property type="nucleotide sequence ID" value="NZ_FUWU01000003.1"/>
</dbReference>
<name>A0A1T4K0Z6_9BACT</name>
<dbReference type="SUPFAM" id="SSF49384">
    <property type="entry name" value="Carbohydrate-binding domain"/>
    <property type="match status" value="1"/>
</dbReference>
<keyword evidence="1" id="KW-0732">Signal</keyword>
<feature type="chain" id="PRO_5012233545" evidence="1">
    <location>
        <begin position="21"/>
        <end position="816"/>
    </location>
</feature>
<gene>
    <name evidence="2" type="ORF">SAMN02745108_00235</name>
</gene>
<accession>A0A1T4K0Z6</accession>
<dbReference type="Proteomes" id="UP000190449">
    <property type="component" value="Unassembled WGS sequence"/>
</dbReference>
<dbReference type="GO" id="GO:0030248">
    <property type="term" value="F:cellulose binding"/>
    <property type="evidence" value="ECO:0007669"/>
    <property type="project" value="InterPro"/>
</dbReference>
<dbReference type="Gene3D" id="2.60.40.710">
    <property type="entry name" value="Endoglucanase-like"/>
    <property type="match status" value="1"/>
</dbReference>
<reference evidence="2 3" key="1">
    <citation type="submission" date="2017-02" db="EMBL/GenBank/DDBJ databases">
        <authorList>
            <person name="Peterson S.W."/>
        </authorList>
    </citation>
    <scope>NUCLEOTIDE SEQUENCE [LARGE SCALE GENOMIC DNA]</scope>
    <source>
        <strain evidence="2 3">ATCC 43854</strain>
    </source>
</reference>
<dbReference type="InterPro" id="IPR008965">
    <property type="entry name" value="CBM2/CBM3_carb-bd_dom_sf"/>
</dbReference>
<dbReference type="STRING" id="28122.SAMN02745108_00235"/>
<protein>
    <submittedName>
        <fullName evidence="2">Uncharacterized protein</fullName>
    </submittedName>
</protein>